<reference evidence="1" key="1">
    <citation type="journal article" date="2014" name="Front. Microbiol.">
        <title>High frequency of phylogenetically diverse reductive dehalogenase-homologous genes in deep subseafloor sedimentary metagenomes.</title>
        <authorList>
            <person name="Kawai M."/>
            <person name="Futagami T."/>
            <person name="Toyoda A."/>
            <person name="Takaki Y."/>
            <person name="Nishi S."/>
            <person name="Hori S."/>
            <person name="Arai W."/>
            <person name="Tsubouchi T."/>
            <person name="Morono Y."/>
            <person name="Uchiyama I."/>
            <person name="Ito T."/>
            <person name="Fujiyama A."/>
            <person name="Inagaki F."/>
            <person name="Takami H."/>
        </authorList>
    </citation>
    <scope>NUCLEOTIDE SEQUENCE</scope>
    <source>
        <strain evidence="1">Expedition CK06-06</strain>
    </source>
</reference>
<sequence length="39" mass="4700">MLQQQRSNFIRKWANKLGITKYINLDITEVQSLSNKKYE</sequence>
<organism evidence="1">
    <name type="scientific">marine sediment metagenome</name>
    <dbReference type="NCBI Taxonomy" id="412755"/>
    <lineage>
        <taxon>unclassified sequences</taxon>
        <taxon>metagenomes</taxon>
        <taxon>ecological metagenomes</taxon>
    </lineage>
</organism>
<comment type="caution">
    <text evidence="1">The sequence shown here is derived from an EMBL/GenBank/DDBJ whole genome shotgun (WGS) entry which is preliminary data.</text>
</comment>
<gene>
    <name evidence="1" type="ORF">S01H4_45778</name>
</gene>
<proteinExistence type="predicted"/>
<accession>X1D9U7</accession>
<dbReference type="EMBL" id="BART01025519">
    <property type="protein sequence ID" value="GAH01854.1"/>
    <property type="molecule type" value="Genomic_DNA"/>
</dbReference>
<name>X1D9U7_9ZZZZ</name>
<evidence type="ECO:0000313" key="1">
    <source>
        <dbReference type="EMBL" id="GAH01854.1"/>
    </source>
</evidence>
<dbReference type="AlphaFoldDB" id="X1D9U7"/>
<protein>
    <submittedName>
        <fullName evidence="1">Uncharacterized protein</fullName>
    </submittedName>
</protein>